<evidence type="ECO:0008006" key="4">
    <source>
        <dbReference type="Google" id="ProtNLM"/>
    </source>
</evidence>
<feature type="transmembrane region" description="Helical" evidence="1">
    <location>
        <begin position="116"/>
        <end position="135"/>
    </location>
</feature>
<accession>A0A7W3U144</accession>
<evidence type="ECO:0000313" key="2">
    <source>
        <dbReference type="EMBL" id="MBB1087026.1"/>
    </source>
</evidence>
<comment type="caution">
    <text evidence="2">The sequence shown here is derived from an EMBL/GenBank/DDBJ whole genome shotgun (WGS) entry which is preliminary data.</text>
</comment>
<reference evidence="2 3" key="1">
    <citation type="submission" date="2020-07" db="EMBL/GenBank/DDBJ databases">
        <authorList>
            <person name="Xu S."/>
            <person name="Li A."/>
        </authorList>
    </citation>
    <scope>NUCLEOTIDE SEQUENCE [LARGE SCALE GENOMIC DNA]</scope>
    <source>
        <strain evidence="2 3">SG-8</strain>
    </source>
</reference>
<feature type="transmembrane region" description="Helical" evidence="1">
    <location>
        <begin position="416"/>
        <end position="444"/>
    </location>
</feature>
<feature type="transmembrane region" description="Helical" evidence="1">
    <location>
        <begin position="38"/>
        <end position="60"/>
    </location>
</feature>
<keyword evidence="1" id="KW-0812">Transmembrane</keyword>
<organism evidence="2 3">
    <name type="scientific">Marilutibacter penaei</name>
    <dbReference type="NCBI Taxonomy" id="2759900"/>
    <lineage>
        <taxon>Bacteria</taxon>
        <taxon>Pseudomonadati</taxon>
        <taxon>Pseudomonadota</taxon>
        <taxon>Gammaproteobacteria</taxon>
        <taxon>Lysobacterales</taxon>
        <taxon>Lysobacteraceae</taxon>
        <taxon>Marilutibacter</taxon>
    </lineage>
</organism>
<feature type="transmembrane region" description="Helical" evidence="1">
    <location>
        <begin position="265"/>
        <end position="285"/>
    </location>
</feature>
<dbReference type="Proteomes" id="UP000552587">
    <property type="component" value="Unassembled WGS sequence"/>
</dbReference>
<feature type="transmembrane region" description="Helical" evidence="1">
    <location>
        <begin position="384"/>
        <end position="404"/>
    </location>
</feature>
<keyword evidence="1" id="KW-0472">Membrane</keyword>
<feature type="transmembrane region" description="Helical" evidence="1">
    <location>
        <begin position="208"/>
        <end position="230"/>
    </location>
</feature>
<dbReference type="RefSeq" id="WP_182667818.1">
    <property type="nucleotide sequence ID" value="NZ_JACHTE010000001.1"/>
</dbReference>
<keyword evidence="3" id="KW-1185">Reference proteome</keyword>
<protein>
    <recommendedName>
        <fullName evidence="4">Xanthine/uracil/vitamin C permease</fullName>
    </recommendedName>
</protein>
<dbReference type="EMBL" id="JACHTE010000001">
    <property type="protein sequence ID" value="MBB1087026.1"/>
    <property type="molecule type" value="Genomic_DNA"/>
</dbReference>
<feature type="transmembrane region" description="Helical" evidence="1">
    <location>
        <begin position="67"/>
        <end position="85"/>
    </location>
</feature>
<name>A0A7W3U144_9GAMM</name>
<gene>
    <name evidence="2" type="ORF">H4F99_00830</name>
</gene>
<evidence type="ECO:0000256" key="1">
    <source>
        <dbReference type="SAM" id="Phobius"/>
    </source>
</evidence>
<keyword evidence="1" id="KW-1133">Transmembrane helix</keyword>
<feature type="transmembrane region" description="Helical" evidence="1">
    <location>
        <begin position="360"/>
        <end position="378"/>
    </location>
</feature>
<proteinExistence type="predicted"/>
<feature type="transmembrane region" description="Helical" evidence="1">
    <location>
        <begin position="175"/>
        <end position="196"/>
    </location>
</feature>
<sequence>MSDARHAVTQATPTPGWRWGPFVFRLPFLHSKLLWPEFLQGTLVATATGLALVPVLGGYFGMGFEEAVACVLLYSVFLVISLYVFGEPYAPGWTTAALPLALAYVIGGFPDPVARFQAMTALTLTYAALVLFLGVSGLGARLMAWMPATLKAGILLGAALSAFKQVFVDDAGKFLMAQPITTTVACLVCLVCVFSLPFRRLIERRPSLGVLAALGLLPGFLTAAIVGPLVGEVQYEVEWGLLLPPVGDAVAKMSPFSIGWPPMEMYLAGLPLVLITYVIQFGDWVTGNEVLREAQPSRPDDPVDINPGRSHLVLAIRNAASALVAPFFTTQGTLWTGVHVIVANRWKQGPRAMRDLHSGLMSYYLMGLPFIYFLLPLLTALKPLLGIALSLTLVLTGFACAYIGMAIPRDNIARGAALLTGAALALFAPWVGLLVGIAACVLLVGRETPPTPASTPEAP</sequence>
<dbReference type="AlphaFoldDB" id="A0A7W3U144"/>
<evidence type="ECO:0000313" key="3">
    <source>
        <dbReference type="Proteomes" id="UP000552587"/>
    </source>
</evidence>